<organism evidence="4 6">
    <name type="scientific">Dracunculus medinensis</name>
    <name type="common">Guinea worm</name>
    <dbReference type="NCBI Taxonomy" id="318479"/>
    <lineage>
        <taxon>Eukaryota</taxon>
        <taxon>Metazoa</taxon>
        <taxon>Ecdysozoa</taxon>
        <taxon>Nematoda</taxon>
        <taxon>Chromadorea</taxon>
        <taxon>Rhabditida</taxon>
        <taxon>Spirurina</taxon>
        <taxon>Dracunculoidea</taxon>
        <taxon>Dracunculidae</taxon>
        <taxon>Dracunculus</taxon>
    </lineage>
</organism>
<evidence type="ECO:0000313" key="6">
    <source>
        <dbReference type="WBParaSite" id="DME_0000996801-mRNA-1"/>
    </source>
</evidence>
<proteinExistence type="predicted"/>
<dbReference type="Proteomes" id="UP000274756">
    <property type="component" value="Unassembled WGS sequence"/>
</dbReference>
<dbReference type="Gene3D" id="1.10.10.1940">
    <property type="match status" value="1"/>
</dbReference>
<dbReference type="InterPro" id="IPR003582">
    <property type="entry name" value="ShKT_dom"/>
</dbReference>
<reference evidence="3 5" key="2">
    <citation type="submission" date="2018-11" db="EMBL/GenBank/DDBJ databases">
        <authorList>
            <consortium name="Pathogen Informatics"/>
        </authorList>
    </citation>
    <scope>NUCLEOTIDE SEQUENCE [LARGE SCALE GENOMIC DNA]</scope>
</reference>
<dbReference type="WBParaSite" id="DME_0000996801-mRNA-1">
    <property type="protein sequence ID" value="DME_0000996801-mRNA-1"/>
    <property type="gene ID" value="DME_0000996801"/>
</dbReference>
<dbReference type="EMBL" id="UYYG01001251">
    <property type="protein sequence ID" value="VDN60845.1"/>
    <property type="molecule type" value="Genomic_DNA"/>
</dbReference>
<accession>A0A0N4UPR8</accession>
<evidence type="ECO:0000313" key="5">
    <source>
        <dbReference type="Proteomes" id="UP000274756"/>
    </source>
</evidence>
<dbReference type="OrthoDB" id="5813795at2759"/>
<protein>
    <submittedName>
        <fullName evidence="6">ShKT domain-containing protein</fullName>
    </submittedName>
</protein>
<dbReference type="Pfam" id="PF01549">
    <property type="entry name" value="ShK"/>
    <property type="match status" value="3"/>
</dbReference>
<evidence type="ECO:0000313" key="4">
    <source>
        <dbReference type="Proteomes" id="UP000038040"/>
    </source>
</evidence>
<sequence length="249" mass="27595">MIKRERRKSAAHIGECNEIILLQCLHYEYAVLLGSGGLLGQLSVEKSLLLAKHRKIKQNYSLNNELMILDSANAMTEVIRECHNGGSTMDQVPPGQIPRRPVPSATACRDSDQNLCNALFPLNNDHANNADPKKPYKAHQDCYKATHSSIATRFCASTCALCCKTLQFSSCPDTASNCTLFAENPALCSSPQLSAFALERCAKTCGTTTVASSNCRDERVDCARHQQFCHVHPFSSYYNIYCRKTCNYC</sequence>
<reference evidence="6" key="1">
    <citation type="submission" date="2017-02" db="UniProtKB">
        <authorList>
            <consortium name="WormBaseParasite"/>
        </authorList>
    </citation>
    <scope>IDENTIFICATION</scope>
</reference>
<comment type="caution">
    <text evidence="1">Lacks conserved residue(s) required for the propagation of feature annotation.</text>
</comment>
<evidence type="ECO:0000313" key="3">
    <source>
        <dbReference type="EMBL" id="VDN60845.1"/>
    </source>
</evidence>
<gene>
    <name evidence="3" type="ORF">DME_LOCUS10818</name>
</gene>
<evidence type="ECO:0000259" key="2">
    <source>
        <dbReference type="PROSITE" id="PS51670"/>
    </source>
</evidence>
<keyword evidence="5" id="KW-1185">Reference proteome</keyword>
<feature type="disulfide bond" evidence="1">
    <location>
        <begin position="215"/>
        <end position="249"/>
    </location>
</feature>
<keyword evidence="1" id="KW-1015">Disulfide bond</keyword>
<feature type="domain" description="ShKT" evidence="2">
    <location>
        <begin position="215"/>
        <end position="249"/>
    </location>
</feature>
<dbReference type="SMART" id="SM00254">
    <property type="entry name" value="ShKT"/>
    <property type="match status" value="3"/>
</dbReference>
<name>A0A0N4UPR8_DRAME</name>
<dbReference type="PROSITE" id="PS51670">
    <property type="entry name" value="SHKT"/>
    <property type="match status" value="1"/>
</dbReference>
<evidence type="ECO:0000256" key="1">
    <source>
        <dbReference type="PROSITE-ProRule" id="PRU01005"/>
    </source>
</evidence>
<dbReference type="Proteomes" id="UP000038040">
    <property type="component" value="Unplaced"/>
</dbReference>
<dbReference type="AlphaFoldDB" id="A0A0N4UPR8"/>